<protein>
    <recommendedName>
        <fullName evidence="3">DUF1618 domain-containing protein</fullName>
    </recommendedName>
</protein>
<dbReference type="AlphaFoldDB" id="A0A5J9TKJ4"/>
<accession>A0A5J9TKJ4</accession>
<proteinExistence type="predicted"/>
<organism evidence="1 2">
    <name type="scientific">Eragrostis curvula</name>
    <name type="common">weeping love grass</name>
    <dbReference type="NCBI Taxonomy" id="38414"/>
    <lineage>
        <taxon>Eukaryota</taxon>
        <taxon>Viridiplantae</taxon>
        <taxon>Streptophyta</taxon>
        <taxon>Embryophyta</taxon>
        <taxon>Tracheophyta</taxon>
        <taxon>Spermatophyta</taxon>
        <taxon>Magnoliopsida</taxon>
        <taxon>Liliopsida</taxon>
        <taxon>Poales</taxon>
        <taxon>Poaceae</taxon>
        <taxon>PACMAD clade</taxon>
        <taxon>Chloridoideae</taxon>
        <taxon>Eragrostideae</taxon>
        <taxon>Eragrostidinae</taxon>
        <taxon>Eragrostis</taxon>
    </lineage>
</organism>
<name>A0A5J9TKJ4_9POAL</name>
<dbReference type="Proteomes" id="UP000324897">
    <property type="component" value="Chromosome 3"/>
</dbReference>
<dbReference type="EMBL" id="RWGY01000039">
    <property type="protein sequence ID" value="TVU11448.1"/>
    <property type="molecule type" value="Genomic_DNA"/>
</dbReference>
<dbReference type="PANTHER" id="PTHR33086:SF51">
    <property type="entry name" value="OS06G0307900 PROTEIN"/>
    <property type="match status" value="1"/>
</dbReference>
<sequence length="220" mass="23798">MEAPWVLLGRFAALGPDDEEAEEHAADFSFVLRAPPRVTFLTAARRVHPDPGGYIDPRPWILTAGRAGAVFRFALGPGDGADVDRRARRGAQLRPGDPHAATTGSAELIPRRAAPVPVTYGPGLVGMVSLNDGHGNVIAELSRMDPTSAFAKLLVFYSGGDEWVERDVAIPLPVRGRQWNLVDVISHGNHLWWVDPSWGAPQLQPLQHRARAARPLPPAG</sequence>
<feature type="non-terminal residue" evidence="1">
    <location>
        <position position="1"/>
    </location>
</feature>
<evidence type="ECO:0000313" key="2">
    <source>
        <dbReference type="Proteomes" id="UP000324897"/>
    </source>
</evidence>
<dbReference type="PANTHER" id="PTHR33086">
    <property type="entry name" value="OS05G0468200 PROTEIN-RELATED"/>
    <property type="match status" value="1"/>
</dbReference>
<evidence type="ECO:0000313" key="1">
    <source>
        <dbReference type="EMBL" id="TVU11448.1"/>
    </source>
</evidence>
<reference evidence="1 2" key="1">
    <citation type="journal article" date="2019" name="Sci. Rep.">
        <title>A high-quality genome of Eragrostis curvula grass provides insights into Poaceae evolution and supports new strategies to enhance forage quality.</title>
        <authorList>
            <person name="Carballo J."/>
            <person name="Santos B.A.C.M."/>
            <person name="Zappacosta D."/>
            <person name="Garbus I."/>
            <person name="Selva J.P."/>
            <person name="Gallo C.A."/>
            <person name="Diaz A."/>
            <person name="Albertini E."/>
            <person name="Caccamo M."/>
            <person name="Echenique V."/>
        </authorList>
    </citation>
    <scope>NUCLEOTIDE SEQUENCE [LARGE SCALE GENOMIC DNA]</scope>
    <source>
        <strain evidence="2">cv. Victoria</strain>
        <tissue evidence="1">Leaf</tissue>
    </source>
</reference>
<gene>
    <name evidence="1" type="ORF">EJB05_45034</name>
</gene>
<comment type="caution">
    <text evidence="1">The sequence shown here is derived from an EMBL/GenBank/DDBJ whole genome shotgun (WGS) entry which is preliminary data.</text>
</comment>
<evidence type="ECO:0008006" key="3">
    <source>
        <dbReference type="Google" id="ProtNLM"/>
    </source>
</evidence>
<dbReference type="Gramene" id="TVU11448">
    <property type="protein sequence ID" value="TVU11448"/>
    <property type="gene ID" value="EJB05_45034"/>
</dbReference>
<keyword evidence="2" id="KW-1185">Reference proteome</keyword>